<feature type="non-terminal residue" evidence="2">
    <location>
        <position position="1"/>
    </location>
</feature>
<feature type="region of interest" description="Disordered" evidence="1">
    <location>
        <begin position="93"/>
        <end position="120"/>
    </location>
</feature>
<accession>A0A8T2NM03</accession>
<dbReference type="EMBL" id="JAFBMS010000040">
    <property type="protein sequence ID" value="KAG9340706.1"/>
    <property type="molecule type" value="Genomic_DNA"/>
</dbReference>
<dbReference type="Proteomes" id="UP000824540">
    <property type="component" value="Unassembled WGS sequence"/>
</dbReference>
<proteinExistence type="predicted"/>
<protein>
    <submittedName>
        <fullName evidence="2">Uncharacterized protein</fullName>
    </submittedName>
</protein>
<organism evidence="2 3">
    <name type="scientific">Albula glossodonta</name>
    <name type="common">roundjaw bonefish</name>
    <dbReference type="NCBI Taxonomy" id="121402"/>
    <lineage>
        <taxon>Eukaryota</taxon>
        <taxon>Metazoa</taxon>
        <taxon>Chordata</taxon>
        <taxon>Craniata</taxon>
        <taxon>Vertebrata</taxon>
        <taxon>Euteleostomi</taxon>
        <taxon>Actinopterygii</taxon>
        <taxon>Neopterygii</taxon>
        <taxon>Teleostei</taxon>
        <taxon>Albuliformes</taxon>
        <taxon>Albulidae</taxon>
        <taxon>Albula</taxon>
    </lineage>
</organism>
<reference evidence="2" key="1">
    <citation type="thesis" date="2021" institute="BYU ScholarsArchive" country="Provo, UT, USA">
        <title>Applications of and Algorithms for Genome Assembly and Genomic Analyses with an Emphasis on Marine Teleosts.</title>
        <authorList>
            <person name="Pickett B.D."/>
        </authorList>
    </citation>
    <scope>NUCLEOTIDE SEQUENCE</scope>
    <source>
        <strain evidence="2">HI-2016</strain>
    </source>
</reference>
<gene>
    <name evidence="2" type="ORF">JZ751_020296</name>
</gene>
<evidence type="ECO:0000256" key="1">
    <source>
        <dbReference type="SAM" id="MobiDB-lite"/>
    </source>
</evidence>
<keyword evidence="3" id="KW-1185">Reference proteome</keyword>
<name>A0A8T2NM03_9TELE</name>
<dbReference type="AlphaFoldDB" id="A0A8T2NM03"/>
<evidence type="ECO:0000313" key="2">
    <source>
        <dbReference type="EMBL" id="KAG9340706.1"/>
    </source>
</evidence>
<comment type="caution">
    <text evidence="2">The sequence shown here is derived from an EMBL/GenBank/DDBJ whole genome shotgun (WGS) entry which is preliminary data.</text>
</comment>
<sequence length="175" mass="19542">RRKYLFAHPHLLPILPPHSSQLHIDTVIISKRLYNSSSRNCDRLISRSVHSPTPTAKILHHRNEWYLKLFGQGGLLGFILVCFTKPAAAETGIGASRPSTPQARTRAGAEANISGSPASQKIQPWLPARRSHCFLCSDSRCKLFAQIVQRNITLFYSCCLKPLPNLHGARELLVI</sequence>
<evidence type="ECO:0000313" key="3">
    <source>
        <dbReference type="Proteomes" id="UP000824540"/>
    </source>
</evidence>